<dbReference type="PANTHER" id="PTHR36447:SF1">
    <property type="entry name" value="BETA-GALACTOSIDASE GANA"/>
    <property type="match status" value="1"/>
</dbReference>
<dbReference type="Proteomes" id="UP000032360">
    <property type="component" value="Unassembled WGS sequence"/>
</dbReference>
<evidence type="ECO:0000259" key="10">
    <source>
        <dbReference type="Pfam" id="PF02449"/>
    </source>
</evidence>
<feature type="binding site" evidence="9">
    <location>
        <position position="170"/>
    </location>
    <ligand>
        <name>Zn(2+)</name>
        <dbReference type="ChEBI" id="CHEBI:29105"/>
    </ligand>
</feature>
<keyword evidence="9" id="KW-0479">Metal-binding</keyword>
<dbReference type="EMBL" id="JXYS01000007">
    <property type="protein sequence ID" value="KJF18750.1"/>
    <property type="molecule type" value="Genomic_DNA"/>
</dbReference>
<dbReference type="SUPFAM" id="SSF52317">
    <property type="entry name" value="Class I glutamine amidotransferase-like"/>
    <property type="match status" value="1"/>
</dbReference>
<keyword evidence="4 6" id="KW-0378">Hydrolase</keyword>
<reference evidence="12 13" key="1">
    <citation type="submission" date="2015-01" db="EMBL/GenBank/DDBJ databases">
        <title>Draft genome of the acidophilic iron oxidizer Acidithrix ferrooxidans strain Py-F3.</title>
        <authorList>
            <person name="Poehlein A."/>
            <person name="Eisen S."/>
            <person name="Schloemann M."/>
            <person name="Johnson B.D."/>
            <person name="Daniel R."/>
            <person name="Muehling M."/>
        </authorList>
    </citation>
    <scope>NUCLEOTIDE SEQUENCE [LARGE SCALE GENOMIC DNA]</scope>
    <source>
        <strain evidence="12 13">Py-F3</strain>
    </source>
</reference>
<protein>
    <recommendedName>
        <fullName evidence="3 6">Beta-galactosidase</fullName>
        <shortName evidence="6">Beta-gal</shortName>
        <ecNumber evidence="3 6">3.2.1.23</ecNumber>
    </recommendedName>
</protein>
<dbReference type="Pfam" id="PF02449">
    <property type="entry name" value="Glyco_hydro_42"/>
    <property type="match status" value="1"/>
</dbReference>
<evidence type="ECO:0000259" key="11">
    <source>
        <dbReference type="Pfam" id="PF08532"/>
    </source>
</evidence>
<evidence type="ECO:0000256" key="4">
    <source>
        <dbReference type="ARBA" id="ARBA00022801"/>
    </source>
</evidence>
<organism evidence="12 13">
    <name type="scientific">Acidithrix ferrooxidans</name>
    <dbReference type="NCBI Taxonomy" id="1280514"/>
    <lineage>
        <taxon>Bacteria</taxon>
        <taxon>Bacillati</taxon>
        <taxon>Actinomycetota</taxon>
        <taxon>Acidimicrobiia</taxon>
        <taxon>Acidimicrobiales</taxon>
        <taxon>Acidimicrobiaceae</taxon>
        <taxon>Acidithrix</taxon>
    </lineage>
</organism>
<feature type="domain" description="Beta-galactosidase trimerisation" evidence="11">
    <location>
        <begin position="402"/>
        <end position="604"/>
    </location>
</feature>
<evidence type="ECO:0000256" key="6">
    <source>
        <dbReference type="PIRNR" id="PIRNR001084"/>
    </source>
</evidence>
<dbReference type="GO" id="GO:0046872">
    <property type="term" value="F:metal ion binding"/>
    <property type="evidence" value="ECO:0007669"/>
    <property type="project" value="UniProtKB-KW"/>
</dbReference>
<dbReference type="Gene3D" id="3.40.50.880">
    <property type="match status" value="1"/>
</dbReference>
<accession>A0A0D8HL69</accession>
<keyword evidence="9" id="KW-0862">Zinc</keyword>
<dbReference type="InterPro" id="IPR003476">
    <property type="entry name" value="Glyco_hydro_42"/>
</dbReference>
<evidence type="ECO:0000256" key="7">
    <source>
        <dbReference type="PIRSR" id="PIRSR001084-1"/>
    </source>
</evidence>
<comment type="caution">
    <text evidence="12">The sequence shown here is derived from an EMBL/GenBank/DDBJ whole genome shotgun (WGS) entry which is preliminary data.</text>
</comment>
<feature type="active site" description="Nucleophile" evidence="7">
    <location>
        <position position="313"/>
    </location>
</feature>
<dbReference type="Pfam" id="PF08532">
    <property type="entry name" value="Glyco_hydro_42M"/>
    <property type="match status" value="1"/>
</dbReference>
<feature type="binding site" evidence="8">
    <location>
        <position position="321"/>
    </location>
    <ligand>
        <name>substrate</name>
    </ligand>
</feature>
<feature type="binding site" evidence="8">
    <location>
        <position position="118"/>
    </location>
    <ligand>
        <name>substrate</name>
    </ligand>
</feature>
<feature type="binding site" evidence="8">
    <location>
        <position position="156"/>
    </location>
    <ligand>
        <name>substrate</name>
    </ligand>
</feature>
<dbReference type="GO" id="GO:0004565">
    <property type="term" value="F:beta-galactosidase activity"/>
    <property type="evidence" value="ECO:0007669"/>
    <property type="project" value="UniProtKB-EC"/>
</dbReference>
<feature type="binding site" evidence="9">
    <location>
        <position position="167"/>
    </location>
    <ligand>
        <name>Zn(2+)</name>
        <dbReference type="ChEBI" id="CHEBI:29105"/>
    </ligand>
</feature>
<evidence type="ECO:0000313" key="12">
    <source>
        <dbReference type="EMBL" id="KJF18750.1"/>
    </source>
</evidence>
<dbReference type="SUPFAM" id="SSF51445">
    <property type="entry name" value="(Trans)glycosidases"/>
    <property type="match status" value="1"/>
</dbReference>
<dbReference type="InterPro" id="IPR013738">
    <property type="entry name" value="Beta_galactosidase_Trimer"/>
</dbReference>
<dbReference type="EC" id="3.2.1.23" evidence="3 6"/>
<dbReference type="GO" id="GO:0009341">
    <property type="term" value="C:beta-galactosidase complex"/>
    <property type="evidence" value="ECO:0007669"/>
    <property type="project" value="InterPro"/>
</dbReference>
<dbReference type="OrthoDB" id="9800974at2"/>
<evidence type="ECO:0000256" key="1">
    <source>
        <dbReference type="ARBA" id="ARBA00001412"/>
    </source>
</evidence>
<gene>
    <name evidence="12" type="primary">bgaB</name>
    <name evidence="12" type="ORF">AXFE_03590</name>
</gene>
<dbReference type="STRING" id="1280514.AXFE_03590"/>
<keyword evidence="5 6" id="KW-0326">Glycosidase</keyword>
<feature type="active site" description="Proton donor" evidence="7">
    <location>
        <position position="157"/>
    </location>
</feature>
<feature type="binding site" evidence="9">
    <location>
        <position position="165"/>
    </location>
    <ligand>
        <name>Zn(2+)</name>
        <dbReference type="ChEBI" id="CHEBI:29105"/>
    </ligand>
</feature>
<dbReference type="CDD" id="cd03143">
    <property type="entry name" value="A4_beta-galactosidase_middle_domain"/>
    <property type="match status" value="1"/>
</dbReference>
<dbReference type="PATRIC" id="fig|1280514.3.peg.493"/>
<evidence type="ECO:0000256" key="2">
    <source>
        <dbReference type="ARBA" id="ARBA00005940"/>
    </source>
</evidence>
<dbReference type="Gene3D" id="3.20.20.80">
    <property type="entry name" value="Glycosidases"/>
    <property type="match status" value="1"/>
</dbReference>
<evidence type="ECO:0000256" key="3">
    <source>
        <dbReference type="ARBA" id="ARBA00012756"/>
    </source>
</evidence>
<dbReference type="AlphaFoldDB" id="A0A0D8HL69"/>
<dbReference type="InterPro" id="IPR017853">
    <property type="entry name" value="GH"/>
</dbReference>
<dbReference type="RefSeq" id="WP_052604171.1">
    <property type="nucleotide sequence ID" value="NZ_JXYS01000007.1"/>
</dbReference>
<evidence type="ECO:0000256" key="8">
    <source>
        <dbReference type="PIRSR" id="PIRSR001084-2"/>
    </source>
</evidence>
<dbReference type="InterPro" id="IPR013529">
    <property type="entry name" value="Glyco_hydro_42_N"/>
</dbReference>
<comment type="similarity">
    <text evidence="2 6">Belongs to the glycosyl hydrolase 42 family.</text>
</comment>
<evidence type="ECO:0000256" key="9">
    <source>
        <dbReference type="PIRSR" id="PIRSR001084-3"/>
    </source>
</evidence>
<evidence type="ECO:0000256" key="5">
    <source>
        <dbReference type="ARBA" id="ARBA00023295"/>
    </source>
</evidence>
<sequence length="673" mass="74856">MTVYSERLSLPLGRPLYFGGDYNPEQWSRDVWQQDVEMMVEAGVNLVTLGVFSWSRLQSAPGKFDFGWMDEIFELLSSNGIMVDLATATASPPPWLVHAHPEILPRDFSGRTLSFGSRQSYCPNSRPYRDAAAELVHALAQRYGSHSALEMWHINNEYGCHVTSCYCDVCEVAFREWLVKRYVDIAGLNFAWGTTFWSQIYTDWNQVTPPRIAPTFSNPTQQLDYARFSSDSLLDCLLEERAILREVTPQIPVTTNFMGFFKGVDQFKWAEALDFCAVDNYPDPASPTSSLISGAVGDLTRSVGQGRPWILMEQAPSAVNWREINAPKAPGQNRALSMSSIARGANGVMYFQWRAAKAGAEKFHSAMVPHSGRNSRVWRETVRLGNDLKALGSLGSSQTLVDVAILFDWDNWWAIELDSHPSTKLSYPLGILDLYRSFARAGRVVDFVHPGSDLSRYKVVVAANLYLVKEDASCAFVEYVQNGGVGVVTYFSGIVDENDHVYLGGYPGLWRELLGIEIEEFSPLAIGESVSLKGEFLQLHGGSGQQWSDSINLVGAEVLVSFGSGRLEGMPAITKNAFGSGKAYYVSTSLDPDTWGLVLTDALSGHEEIAIRPSSEDVEIVNRGNLVFIINHGLKTNLSLEGDWIDVLTKCEVSGELSLEQYDVYVLYRLIRE</sequence>
<keyword evidence="13" id="KW-1185">Reference proteome</keyword>
<dbReference type="PIRSF" id="PIRSF001084">
    <property type="entry name" value="B-galactosidase"/>
    <property type="match status" value="1"/>
</dbReference>
<name>A0A0D8HL69_9ACTN</name>
<evidence type="ECO:0000313" key="13">
    <source>
        <dbReference type="Proteomes" id="UP000032360"/>
    </source>
</evidence>
<dbReference type="InterPro" id="IPR029062">
    <property type="entry name" value="Class_I_gatase-like"/>
</dbReference>
<feature type="domain" description="Glycoside hydrolase family 42 N-terminal" evidence="10">
    <location>
        <begin position="21"/>
        <end position="390"/>
    </location>
</feature>
<dbReference type="GO" id="GO:0005975">
    <property type="term" value="P:carbohydrate metabolic process"/>
    <property type="evidence" value="ECO:0007669"/>
    <property type="project" value="InterPro"/>
</dbReference>
<comment type="catalytic activity">
    <reaction evidence="1 6">
        <text>Hydrolysis of terminal non-reducing beta-D-galactose residues in beta-D-galactosides.</text>
        <dbReference type="EC" id="3.2.1.23"/>
    </reaction>
</comment>
<dbReference type="PANTHER" id="PTHR36447">
    <property type="entry name" value="BETA-GALACTOSIDASE GANA"/>
    <property type="match status" value="1"/>
</dbReference>
<feature type="binding site" evidence="9">
    <location>
        <position position="122"/>
    </location>
    <ligand>
        <name>Zn(2+)</name>
        <dbReference type="ChEBI" id="CHEBI:29105"/>
    </ligand>
</feature>
<proteinExistence type="inferred from homology"/>